<dbReference type="EMBL" id="JH431233">
    <property type="status" value="NOT_ANNOTATED_CDS"/>
    <property type="molecule type" value="Genomic_DNA"/>
</dbReference>
<organism evidence="2 3">
    <name type="scientific">Strigamia maritima</name>
    <name type="common">European centipede</name>
    <name type="synonym">Geophilus maritimus</name>
    <dbReference type="NCBI Taxonomy" id="126957"/>
    <lineage>
        <taxon>Eukaryota</taxon>
        <taxon>Metazoa</taxon>
        <taxon>Ecdysozoa</taxon>
        <taxon>Arthropoda</taxon>
        <taxon>Myriapoda</taxon>
        <taxon>Chilopoda</taxon>
        <taxon>Pleurostigmophora</taxon>
        <taxon>Geophilomorpha</taxon>
        <taxon>Linotaeniidae</taxon>
        <taxon>Strigamia</taxon>
    </lineage>
</organism>
<feature type="chain" id="PRO_5004579379" evidence="1">
    <location>
        <begin position="17"/>
        <end position="154"/>
    </location>
</feature>
<dbReference type="EnsemblMetazoa" id="SMAR002741-RA">
    <property type="protein sequence ID" value="SMAR002741-PA"/>
    <property type="gene ID" value="SMAR002741"/>
</dbReference>
<dbReference type="AlphaFoldDB" id="T1IP00"/>
<proteinExistence type="predicted"/>
<accession>T1IP00</accession>
<evidence type="ECO:0000256" key="1">
    <source>
        <dbReference type="SAM" id="SignalP"/>
    </source>
</evidence>
<name>T1IP00_STRMM</name>
<feature type="signal peptide" evidence="1">
    <location>
        <begin position="1"/>
        <end position="16"/>
    </location>
</feature>
<reference evidence="2" key="2">
    <citation type="submission" date="2015-02" db="UniProtKB">
        <authorList>
            <consortium name="EnsemblMetazoa"/>
        </authorList>
    </citation>
    <scope>IDENTIFICATION</scope>
</reference>
<keyword evidence="1" id="KW-0732">Signal</keyword>
<keyword evidence="3" id="KW-1185">Reference proteome</keyword>
<evidence type="ECO:0000313" key="3">
    <source>
        <dbReference type="Proteomes" id="UP000014500"/>
    </source>
</evidence>
<sequence length="154" mass="17724">MPLTVFFLLSIHKVFSYDLRLSKEGEIDIKFNKIEDAGLFLTEEADDTDFNKNPQQLKDDLEEEGETLMDIFMVEQRKIYDQIMKDGTSDNLSEEDEAIIPIFYQVSSYDFRLSKKGENDTELHTTDALGSFLMKRLNGTLILNDTKFALTSST</sequence>
<reference evidence="3" key="1">
    <citation type="submission" date="2011-05" db="EMBL/GenBank/DDBJ databases">
        <authorList>
            <person name="Richards S.R."/>
            <person name="Qu J."/>
            <person name="Jiang H."/>
            <person name="Jhangiani S.N."/>
            <person name="Agravi P."/>
            <person name="Goodspeed R."/>
            <person name="Gross S."/>
            <person name="Mandapat C."/>
            <person name="Jackson L."/>
            <person name="Mathew T."/>
            <person name="Pu L."/>
            <person name="Thornton R."/>
            <person name="Saada N."/>
            <person name="Wilczek-Boney K.B."/>
            <person name="Lee S."/>
            <person name="Kovar C."/>
            <person name="Wu Y."/>
            <person name="Scherer S.E."/>
            <person name="Worley K.C."/>
            <person name="Muzny D.M."/>
            <person name="Gibbs R."/>
        </authorList>
    </citation>
    <scope>NUCLEOTIDE SEQUENCE</scope>
    <source>
        <strain evidence="3">Brora</strain>
    </source>
</reference>
<dbReference type="Proteomes" id="UP000014500">
    <property type="component" value="Unassembled WGS sequence"/>
</dbReference>
<protein>
    <submittedName>
        <fullName evidence="2">Uncharacterized protein</fullName>
    </submittedName>
</protein>
<evidence type="ECO:0000313" key="2">
    <source>
        <dbReference type="EnsemblMetazoa" id="SMAR002741-PA"/>
    </source>
</evidence>
<dbReference type="HOGENOM" id="CLU_1706469_0_0_1"/>